<gene>
    <name evidence="2" type="ORF">BMF94_6136</name>
</gene>
<feature type="signal peptide" evidence="1">
    <location>
        <begin position="1"/>
        <end position="24"/>
    </location>
</feature>
<name>A0A2S5B1T9_9BASI</name>
<organism evidence="2 3">
    <name type="scientific">Rhodotorula taiwanensis</name>
    <dbReference type="NCBI Taxonomy" id="741276"/>
    <lineage>
        <taxon>Eukaryota</taxon>
        <taxon>Fungi</taxon>
        <taxon>Dikarya</taxon>
        <taxon>Basidiomycota</taxon>
        <taxon>Pucciniomycotina</taxon>
        <taxon>Microbotryomycetes</taxon>
        <taxon>Sporidiobolales</taxon>
        <taxon>Sporidiobolaceae</taxon>
        <taxon>Rhodotorula</taxon>
    </lineage>
</organism>
<sequence>MPSLKAVLLSVALSALALAPVAQASPLKAGEALARRSSPTFYSNEAAVDKRSESRKELTARVKRAKLAAARKAKRATRMTFAQQVAAQKAAAAAAAAAAAPSSSAGDSSGAYAPGSPFLSTPQALAAASRRCGVSRTCETTTTPPANANAICLSGRCTFRCQSGFAPGGAAGTECVQGSTSCGPNACNAPTNGYATCAGETCVYGCNAGLTLGTNGGAPVCLNLLGDPANCGTEGAVCPGSYNGVGTAACLFGTCGLRCPQGSYQRRTQDGSANYCYGL</sequence>
<feature type="chain" id="PRO_5015658007" evidence="1">
    <location>
        <begin position="25"/>
        <end position="279"/>
    </location>
</feature>
<comment type="caution">
    <text evidence="2">The sequence shown here is derived from an EMBL/GenBank/DDBJ whole genome shotgun (WGS) entry which is preliminary data.</text>
</comment>
<protein>
    <submittedName>
        <fullName evidence="2">Uncharacterized protein</fullName>
    </submittedName>
</protein>
<reference evidence="2 3" key="1">
    <citation type="journal article" date="2018" name="Front. Microbiol.">
        <title>Prospects for Fungal Bioremediation of Acidic Radioactive Waste Sites: Characterization and Genome Sequence of Rhodotorula taiwanensis MD1149.</title>
        <authorList>
            <person name="Tkavc R."/>
            <person name="Matrosova V.Y."/>
            <person name="Grichenko O.E."/>
            <person name="Gostincar C."/>
            <person name="Volpe R.P."/>
            <person name="Klimenkova P."/>
            <person name="Gaidamakova E.K."/>
            <person name="Zhou C.E."/>
            <person name="Stewart B.J."/>
            <person name="Lyman M.G."/>
            <person name="Malfatti S.A."/>
            <person name="Rubinfeld B."/>
            <person name="Courtot M."/>
            <person name="Singh J."/>
            <person name="Dalgard C.L."/>
            <person name="Hamilton T."/>
            <person name="Frey K.G."/>
            <person name="Gunde-Cimerman N."/>
            <person name="Dugan L."/>
            <person name="Daly M.J."/>
        </authorList>
    </citation>
    <scope>NUCLEOTIDE SEQUENCE [LARGE SCALE GENOMIC DNA]</scope>
    <source>
        <strain evidence="2 3">MD1149</strain>
    </source>
</reference>
<accession>A0A2S5B1T9</accession>
<evidence type="ECO:0000256" key="1">
    <source>
        <dbReference type="SAM" id="SignalP"/>
    </source>
</evidence>
<evidence type="ECO:0000313" key="2">
    <source>
        <dbReference type="EMBL" id="POY70726.1"/>
    </source>
</evidence>
<dbReference type="EMBL" id="PJQD01000097">
    <property type="protein sequence ID" value="POY70726.1"/>
    <property type="molecule type" value="Genomic_DNA"/>
</dbReference>
<evidence type="ECO:0000313" key="3">
    <source>
        <dbReference type="Proteomes" id="UP000237144"/>
    </source>
</evidence>
<keyword evidence="3" id="KW-1185">Reference proteome</keyword>
<dbReference type="Proteomes" id="UP000237144">
    <property type="component" value="Unassembled WGS sequence"/>
</dbReference>
<dbReference type="AlphaFoldDB" id="A0A2S5B1T9"/>
<keyword evidence="1" id="KW-0732">Signal</keyword>
<proteinExistence type="predicted"/>
<dbReference type="OrthoDB" id="2525137at2759"/>